<dbReference type="GO" id="GO:0005634">
    <property type="term" value="C:nucleus"/>
    <property type="evidence" value="ECO:0007669"/>
    <property type="project" value="TreeGrafter"/>
</dbReference>
<dbReference type="SUPFAM" id="SSF54001">
    <property type="entry name" value="Cysteine proteinases"/>
    <property type="match status" value="1"/>
</dbReference>
<feature type="compositionally biased region" description="Low complexity" evidence="5">
    <location>
        <begin position="477"/>
        <end position="501"/>
    </location>
</feature>
<feature type="compositionally biased region" description="Polar residues" evidence="5">
    <location>
        <begin position="186"/>
        <end position="196"/>
    </location>
</feature>
<evidence type="ECO:0000259" key="6">
    <source>
        <dbReference type="PROSITE" id="PS50600"/>
    </source>
</evidence>
<feature type="compositionally biased region" description="Low complexity" evidence="5">
    <location>
        <begin position="121"/>
        <end position="132"/>
    </location>
</feature>
<feature type="region of interest" description="Disordered" evidence="5">
    <location>
        <begin position="306"/>
        <end position="355"/>
    </location>
</feature>
<organism evidence="7 8">
    <name type="scientific">Chlorella ohadii</name>
    <dbReference type="NCBI Taxonomy" id="2649997"/>
    <lineage>
        <taxon>Eukaryota</taxon>
        <taxon>Viridiplantae</taxon>
        <taxon>Chlorophyta</taxon>
        <taxon>core chlorophytes</taxon>
        <taxon>Trebouxiophyceae</taxon>
        <taxon>Chlorellales</taxon>
        <taxon>Chlorellaceae</taxon>
        <taxon>Chlorella clade</taxon>
        <taxon>Chlorella</taxon>
    </lineage>
</organism>
<dbReference type="GO" id="GO:0016929">
    <property type="term" value="F:deSUMOylase activity"/>
    <property type="evidence" value="ECO:0007669"/>
    <property type="project" value="TreeGrafter"/>
</dbReference>
<keyword evidence="2" id="KW-0645">Protease</keyword>
<comment type="similarity">
    <text evidence="1">Belongs to the peptidase C48 family.</text>
</comment>
<gene>
    <name evidence="7" type="ORF">COHA_001597</name>
</gene>
<dbReference type="EMBL" id="JADXDR010000023">
    <property type="protein sequence ID" value="KAI7844950.1"/>
    <property type="molecule type" value="Genomic_DNA"/>
</dbReference>
<proteinExistence type="inferred from homology"/>
<evidence type="ECO:0000313" key="8">
    <source>
        <dbReference type="Proteomes" id="UP001205105"/>
    </source>
</evidence>
<dbReference type="PANTHER" id="PTHR12606:SF1">
    <property type="entry name" value="UBIQUITIN-LIKE-SPECIFIC PROTEASE 1A"/>
    <property type="match status" value="1"/>
</dbReference>
<dbReference type="InterPro" id="IPR003653">
    <property type="entry name" value="Peptidase_C48_C"/>
</dbReference>
<dbReference type="AlphaFoldDB" id="A0AAD5DZ73"/>
<dbReference type="Proteomes" id="UP001205105">
    <property type="component" value="Unassembled WGS sequence"/>
</dbReference>
<accession>A0AAD5DZ73</accession>
<feature type="compositionally biased region" description="Pro residues" evidence="5">
    <location>
        <begin position="202"/>
        <end position="213"/>
    </location>
</feature>
<evidence type="ECO:0000256" key="2">
    <source>
        <dbReference type="ARBA" id="ARBA00022670"/>
    </source>
</evidence>
<feature type="compositionally biased region" description="Basic and acidic residues" evidence="5">
    <location>
        <begin position="306"/>
        <end position="318"/>
    </location>
</feature>
<dbReference type="Gene3D" id="3.40.395.10">
    <property type="entry name" value="Adenoviral Proteinase, Chain A"/>
    <property type="match status" value="1"/>
</dbReference>
<feature type="compositionally biased region" description="Pro residues" evidence="5">
    <location>
        <begin position="155"/>
        <end position="165"/>
    </location>
</feature>
<feature type="compositionally biased region" description="Acidic residues" evidence="5">
    <location>
        <begin position="536"/>
        <end position="548"/>
    </location>
</feature>
<feature type="region of interest" description="Disordered" evidence="5">
    <location>
        <begin position="465"/>
        <end position="553"/>
    </location>
</feature>
<feature type="compositionally biased region" description="Acidic residues" evidence="5">
    <location>
        <begin position="502"/>
        <end position="522"/>
    </location>
</feature>
<comment type="caution">
    <text evidence="7">The sequence shown here is derived from an EMBL/GenBank/DDBJ whole genome shotgun (WGS) entry which is preliminary data.</text>
</comment>
<evidence type="ECO:0000256" key="4">
    <source>
        <dbReference type="ARBA" id="ARBA00022807"/>
    </source>
</evidence>
<evidence type="ECO:0000256" key="1">
    <source>
        <dbReference type="ARBA" id="ARBA00005234"/>
    </source>
</evidence>
<dbReference type="GO" id="GO:0006508">
    <property type="term" value="P:proteolysis"/>
    <property type="evidence" value="ECO:0007669"/>
    <property type="project" value="UniProtKB-KW"/>
</dbReference>
<keyword evidence="4" id="KW-0788">Thiol protease</keyword>
<evidence type="ECO:0000256" key="3">
    <source>
        <dbReference type="ARBA" id="ARBA00022801"/>
    </source>
</evidence>
<name>A0AAD5DZ73_9CHLO</name>
<dbReference type="InterPro" id="IPR038765">
    <property type="entry name" value="Papain-like_cys_pep_sf"/>
</dbReference>
<reference evidence="7" key="1">
    <citation type="submission" date="2020-11" db="EMBL/GenBank/DDBJ databases">
        <title>Chlorella ohadii genome sequencing and assembly.</title>
        <authorList>
            <person name="Murik O."/>
            <person name="Treves H."/>
            <person name="Kedem I."/>
            <person name="Shotland Y."/>
            <person name="Kaplan A."/>
        </authorList>
    </citation>
    <scope>NUCLEOTIDE SEQUENCE</scope>
    <source>
        <strain evidence="7">1</strain>
    </source>
</reference>
<feature type="compositionally biased region" description="Pro residues" evidence="5">
    <location>
        <begin position="63"/>
        <end position="74"/>
    </location>
</feature>
<feature type="compositionally biased region" description="Low complexity" evidence="5">
    <location>
        <begin position="319"/>
        <end position="329"/>
    </location>
</feature>
<evidence type="ECO:0000256" key="5">
    <source>
        <dbReference type="SAM" id="MobiDB-lite"/>
    </source>
</evidence>
<keyword evidence="8" id="KW-1185">Reference proteome</keyword>
<keyword evidence="3" id="KW-0378">Hydrolase</keyword>
<evidence type="ECO:0000313" key="7">
    <source>
        <dbReference type="EMBL" id="KAI7844950.1"/>
    </source>
</evidence>
<feature type="region of interest" description="Disordered" evidence="5">
    <location>
        <begin position="1"/>
        <end position="294"/>
    </location>
</feature>
<dbReference type="GO" id="GO:0016926">
    <property type="term" value="P:protein desumoylation"/>
    <property type="evidence" value="ECO:0007669"/>
    <property type="project" value="TreeGrafter"/>
</dbReference>
<dbReference type="Pfam" id="PF02902">
    <property type="entry name" value="Peptidase_C48"/>
    <property type="match status" value="1"/>
</dbReference>
<sequence length="808" mass="90210">MGFVSALRSALASVVKPITGRKRKAGEDEDEEVAPPVPESASRPRLQHQRSTQQGEEMEADPPHPQPQPQPQPPAGVARPLQQRLDFSSPAVAAQQRRGTAAAVLALHPRSLHHERPPQLPVGGMAAAAAPPGGSGAPPAPGGAAAPFSKRFAPPTVPRQTPAPRPYRGSLAANVRQVAEAPPSLTKMTLTPATVRQQQQASPPPPPPPPPPQQQQQQQQQPATGQRPWGQQQPLGALLGTFTGARGRTQSSGGGLAGRRHLSPQQPMLGAQRGGIEMQRVAHPADSSGGVVREEDAAVLRRAVEQRVAEEEQRERLLKQQQWQQQQQPEEVDLTGEPSSSQQPPAAGRPGGLRQAAAAVQLVRLDWREMLRALRERDDREGLSNLDRDVAPARPPLQSPLYEAYQEKMRVAEQAKRRALEVQERGLQLAQQAHTQLERSQPLRAEQAEAQALQIQRQLHDMELQRRQDESRRRRQQAAQQVQQQQAQREAKPPAKVAPVAAEEEEEEIDLISSSEEEEEAPEVSVSMAAPASEEGKEESEEEEEESEVSQQLEHMALRERALGPPVIPEEWREEYASALAPGPPGEVLVDHPRSNIQISRKDMGCMAHLQWLNDEVINLYISLLLERDTDRRKRGVGGPHCHFFSTFFTNKLYKDTGYNYDQVRRWTLPKRLASVGQASESILDCDRIIVPVHQGMHWVCAMVDLQNRRLVYYDSLKGEDRLCLQHLAEYVRDEYENKRGEQRDDVLDWPREFPKQIPQQLNGCDCGVFTLLFANYAGRDAPLNFKQDHIDDFRVQIVHELLHMRVE</sequence>
<feature type="domain" description="Ubiquitin-like protease family profile" evidence="6">
    <location>
        <begin position="597"/>
        <end position="778"/>
    </location>
</feature>
<dbReference type="PROSITE" id="PS50600">
    <property type="entry name" value="ULP_PROTEASE"/>
    <property type="match status" value="1"/>
</dbReference>
<protein>
    <recommendedName>
        <fullName evidence="6">Ubiquitin-like protease family profile domain-containing protein</fullName>
    </recommendedName>
</protein>
<dbReference type="PANTHER" id="PTHR12606">
    <property type="entry name" value="SENTRIN/SUMO-SPECIFIC PROTEASE"/>
    <property type="match status" value="1"/>
</dbReference>